<sequence>MLKNKISPSAIYTSRLLDFKKCSSRISQLCIGSNNTIGITKPAIEEEVTQDSKTESENNRLAEVSVESNEVELISQIQIPPKKEAYRLADADPERQKEKSVGTEIRKPRPAVIISNDWQNEVSKRVIVLPFSTNIEKVYYPIELLIRTGKIMCDQVKSIDKQRLGDKLGELDPATMLKVDETLVELTLITKFINKSNKYLQKAEREMSQCRCTNEEKKKRMDEAVKAASAEAKVSGLEECLKEKDNLIKREEKLNEETKGSLKKKEEDLEKKDEGGMEIKEQINIKLPCSYAGGYLSNKYPTQQEKEQGGELDLSEYPNLEIVEIEDQEYPKNGTCKIEKDKRGRENPNFNKKREAITELDINNCLTNLDLNNCKKLKTIWCSNNQLTTLNLSNLEQLEQFGCADNYLTQIIYPSNPENITFLDISSNKLSLSDLAVFNKFKNLEGLGNLGGLFIDNTDINRGWEYLPGSLEKIQYNYDTKLRPDCKLAQTKAENIEHIADGGFVALKTLTNSQDLNQDRLQELTFYKMFRSEISNIVPCYGVSKNERGDYVLVMKYMKDSSLKKYLQKNYQNLIFYNEYGVNSKLHFLKQITQGLKEIHRNKLVHRDFHSGNIIVDRGKLEKHNNSASFSTAECRITDLGLSRSADEVDNNQGLQQMDSGQLNLELNTQLLEKLKIGDTEELTIPDEQAETSLHTQIQIPPKQSCPQKS</sequence>
<organism evidence="1 2">
    <name type="scientific">Racocetra persica</name>
    <dbReference type="NCBI Taxonomy" id="160502"/>
    <lineage>
        <taxon>Eukaryota</taxon>
        <taxon>Fungi</taxon>
        <taxon>Fungi incertae sedis</taxon>
        <taxon>Mucoromycota</taxon>
        <taxon>Glomeromycotina</taxon>
        <taxon>Glomeromycetes</taxon>
        <taxon>Diversisporales</taxon>
        <taxon>Gigasporaceae</taxon>
        <taxon>Racocetra</taxon>
    </lineage>
</organism>
<reference evidence="1" key="1">
    <citation type="submission" date="2021-06" db="EMBL/GenBank/DDBJ databases">
        <authorList>
            <person name="Kallberg Y."/>
            <person name="Tangrot J."/>
            <person name="Rosling A."/>
        </authorList>
    </citation>
    <scope>NUCLEOTIDE SEQUENCE</scope>
    <source>
        <strain evidence="1">MA461A</strain>
    </source>
</reference>
<comment type="caution">
    <text evidence="1">The sequence shown here is derived from an EMBL/GenBank/DDBJ whole genome shotgun (WGS) entry which is preliminary data.</text>
</comment>
<accession>A0ACA9MMZ2</accession>
<evidence type="ECO:0000313" key="1">
    <source>
        <dbReference type="EMBL" id="CAG8597342.1"/>
    </source>
</evidence>
<gene>
    <name evidence="1" type="ORF">RPERSI_LOCUS5782</name>
</gene>
<evidence type="ECO:0000313" key="2">
    <source>
        <dbReference type="Proteomes" id="UP000789920"/>
    </source>
</evidence>
<dbReference type="Proteomes" id="UP000789920">
    <property type="component" value="Unassembled WGS sequence"/>
</dbReference>
<keyword evidence="2" id="KW-1185">Reference proteome</keyword>
<dbReference type="EMBL" id="CAJVQC010008831">
    <property type="protein sequence ID" value="CAG8597342.1"/>
    <property type="molecule type" value="Genomic_DNA"/>
</dbReference>
<protein>
    <submittedName>
        <fullName evidence="1">34517_t:CDS:1</fullName>
    </submittedName>
</protein>
<name>A0ACA9MMZ2_9GLOM</name>
<proteinExistence type="predicted"/>